<keyword evidence="6" id="KW-0863">Zinc-finger</keyword>
<accession>A0A8H7EIV3</accession>
<dbReference type="EC" id="2.3.2.31" evidence="2"/>
<dbReference type="AlphaFoldDB" id="A0A8H7EIV3"/>
<evidence type="ECO:0000256" key="8">
    <source>
        <dbReference type="ARBA" id="ARBA00022833"/>
    </source>
</evidence>
<organism evidence="11 12">
    <name type="scientific">Alternaria burnsii</name>
    <dbReference type="NCBI Taxonomy" id="1187904"/>
    <lineage>
        <taxon>Eukaryota</taxon>
        <taxon>Fungi</taxon>
        <taxon>Dikarya</taxon>
        <taxon>Ascomycota</taxon>
        <taxon>Pezizomycotina</taxon>
        <taxon>Dothideomycetes</taxon>
        <taxon>Pleosporomycetidae</taxon>
        <taxon>Pleosporales</taxon>
        <taxon>Pleosporineae</taxon>
        <taxon>Pleosporaceae</taxon>
        <taxon>Alternaria</taxon>
        <taxon>Alternaria sect. Alternaria</taxon>
    </lineage>
</organism>
<feature type="region of interest" description="Disordered" evidence="9">
    <location>
        <begin position="1"/>
        <end position="23"/>
    </location>
</feature>
<dbReference type="EMBL" id="JAAABM010000003">
    <property type="protein sequence ID" value="KAF7679496.1"/>
    <property type="molecule type" value="Genomic_DNA"/>
</dbReference>
<keyword evidence="3" id="KW-0808">Transferase</keyword>
<comment type="caution">
    <text evidence="11">The sequence shown here is derived from an EMBL/GenBank/DDBJ whole genome shotgun (WGS) entry which is preliminary data.</text>
</comment>
<dbReference type="PROSITE" id="PS00518">
    <property type="entry name" value="ZF_RING_1"/>
    <property type="match status" value="1"/>
</dbReference>
<evidence type="ECO:0000256" key="2">
    <source>
        <dbReference type="ARBA" id="ARBA00012251"/>
    </source>
</evidence>
<evidence type="ECO:0000256" key="3">
    <source>
        <dbReference type="ARBA" id="ARBA00022679"/>
    </source>
</evidence>
<keyword evidence="4" id="KW-0479">Metal-binding</keyword>
<dbReference type="Pfam" id="PF22191">
    <property type="entry name" value="IBR_1"/>
    <property type="match status" value="1"/>
</dbReference>
<dbReference type="CDD" id="cd20336">
    <property type="entry name" value="Rcat_RBR"/>
    <property type="match status" value="1"/>
</dbReference>
<dbReference type="Proteomes" id="UP000596902">
    <property type="component" value="Unassembled WGS sequence"/>
</dbReference>
<dbReference type="Gene3D" id="1.20.120.1750">
    <property type="match status" value="1"/>
</dbReference>
<protein>
    <recommendedName>
        <fullName evidence="2">RBR-type E3 ubiquitin transferase</fullName>
        <ecNumber evidence="2">2.3.2.31</ecNumber>
    </recommendedName>
</protein>
<dbReference type="InterPro" id="IPR044066">
    <property type="entry name" value="TRIAD_supradom"/>
</dbReference>
<dbReference type="InterPro" id="IPR017907">
    <property type="entry name" value="Znf_RING_CS"/>
</dbReference>
<reference evidence="11" key="2">
    <citation type="submission" date="2020-08" db="EMBL/GenBank/DDBJ databases">
        <title>Draft Genome Sequence of Cumin Blight Pathogen Alternaria burnsii.</title>
        <authorList>
            <person name="Feng Z."/>
        </authorList>
    </citation>
    <scope>NUCLEOTIDE SEQUENCE</scope>
    <source>
        <strain evidence="11">CBS107.38</strain>
    </source>
</reference>
<evidence type="ECO:0000313" key="12">
    <source>
        <dbReference type="Proteomes" id="UP000596902"/>
    </source>
</evidence>
<dbReference type="PANTHER" id="PTHR11685">
    <property type="entry name" value="RBR FAMILY RING FINGER AND IBR DOMAIN-CONTAINING"/>
    <property type="match status" value="1"/>
</dbReference>
<dbReference type="Pfam" id="PF01485">
    <property type="entry name" value="IBR"/>
    <property type="match status" value="1"/>
</dbReference>
<evidence type="ECO:0000256" key="5">
    <source>
        <dbReference type="ARBA" id="ARBA00022737"/>
    </source>
</evidence>
<reference evidence="11" key="1">
    <citation type="submission" date="2020-01" db="EMBL/GenBank/DDBJ databases">
        <authorList>
            <person name="Feng Z.H.Z."/>
        </authorList>
    </citation>
    <scope>NUCLEOTIDE SEQUENCE</scope>
    <source>
        <strain evidence="11">CBS107.38</strain>
    </source>
</reference>
<comment type="catalytic activity">
    <reaction evidence="1">
        <text>[E2 ubiquitin-conjugating enzyme]-S-ubiquitinyl-L-cysteine + [acceptor protein]-L-lysine = [E2 ubiquitin-conjugating enzyme]-L-cysteine + [acceptor protein]-N(6)-ubiquitinyl-L-lysine.</text>
        <dbReference type="EC" id="2.3.2.31"/>
    </reaction>
</comment>
<evidence type="ECO:0000256" key="9">
    <source>
        <dbReference type="SAM" id="MobiDB-lite"/>
    </source>
</evidence>
<dbReference type="SUPFAM" id="SSF57850">
    <property type="entry name" value="RING/U-box"/>
    <property type="match status" value="1"/>
</dbReference>
<sequence>MASTKSLITFQSKPAGQPSPTGTLNTVLLSSSSMNRKAWRKARKSARKTIGDVVVSDAEDQKKAHNEGLSTEPRLAEDTIEYECCICGDDFPFSAGVAHCEEHFTCNSCVVDAYNAAIADIEAFPAQCCSPFPRPFVEHLLSPKVRVAYSLKAEEYYTSRAIRVYCVNEQCRLYIPKSCVEDDHPLFTVARCSCGTNTCVGCKNEWEDEEHRCTDSVDDTARPEWLPEYSASCRAKSCPNCRMWMEHKEACNHMTCHYCHHEFCFVCLQPWTSEGFHQDAGCPSYGDPDEGYDNEGYELGGRGLHRDTGYNRMGLNRFGQRQLSHAVVEESAASEHDQHSDNEDLDYDEYEIAYADEEQWVDDAQFGDNERADGIAPQIEIEWGEPVQGGRPWDEELDAEQDVQILNFDNSWRLELVPFTDEANPVEATIVASRDLAPASRRHSQTSPPPDSVRQQIRLARRVPILAPNPHPENSVFSEGTPSFQQLECSHSWHRHLRLSQTEYLYAHCLGCHYITGNWTNYCSACGVVACDWCTYDFRGRFVSMWEHATGLLDVLIWAEKGVVPFKTERRNALKQLEDELWADCDEDILGLATMLEVYETQLFELQPYLYWDFGIRLMFEELELRMWKEYCAVTEEDVGIPGLTLTFDLATNPFAPLHWDS</sequence>
<feature type="region of interest" description="Disordered" evidence="9">
    <location>
        <begin position="434"/>
        <end position="454"/>
    </location>
</feature>
<dbReference type="RefSeq" id="XP_038789569.1">
    <property type="nucleotide sequence ID" value="XM_038928291.1"/>
</dbReference>
<name>A0A8H7EIV3_9PLEO</name>
<evidence type="ECO:0000256" key="6">
    <source>
        <dbReference type="ARBA" id="ARBA00022771"/>
    </source>
</evidence>
<keyword evidence="12" id="KW-1185">Reference proteome</keyword>
<evidence type="ECO:0000313" key="11">
    <source>
        <dbReference type="EMBL" id="KAF7679496.1"/>
    </source>
</evidence>
<dbReference type="GO" id="GO:0016567">
    <property type="term" value="P:protein ubiquitination"/>
    <property type="evidence" value="ECO:0007669"/>
    <property type="project" value="InterPro"/>
</dbReference>
<dbReference type="InterPro" id="IPR002867">
    <property type="entry name" value="IBR_dom"/>
</dbReference>
<keyword evidence="7" id="KW-0833">Ubl conjugation pathway</keyword>
<evidence type="ECO:0000259" key="10">
    <source>
        <dbReference type="PROSITE" id="PS51873"/>
    </source>
</evidence>
<dbReference type="GO" id="GO:0008270">
    <property type="term" value="F:zinc ion binding"/>
    <property type="evidence" value="ECO:0007669"/>
    <property type="project" value="UniProtKB-KW"/>
</dbReference>
<dbReference type="GeneID" id="62201469"/>
<evidence type="ECO:0000256" key="1">
    <source>
        <dbReference type="ARBA" id="ARBA00001798"/>
    </source>
</evidence>
<dbReference type="PROSITE" id="PS51873">
    <property type="entry name" value="TRIAD"/>
    <property type="match status" value="1"/>
</dbReference>
<proteinExistence type="predicted"/>
<evidence type="ECO:0000256" key="4">
    <source>
        <dbReference type="ARBA" id="ARBA00022723"/>
    </source>
</evidence>
<dbReference type="InterPro" id="IPR031127">
    <property type="entry name" value="E3_UB_ligase_RBR"/>
</dbReference>
<feature type="domain" description="RING-type" evidence="10">
    <location>
        <begin position="80"/>
        <end position="286"/>
    </location>
</feature>
<dbReference type="GO" id="GO:0061630">
    <property type="term" value="F:ubiquitin protein ligase activity"/>
    <property type="evidence" value="ECO:0007669"/>
    <property type="project" value="UniProtKB-EC"/>
</dbReference>
<evidence type="ECO:0000256" key="7">
    <source>
        <dbReference type="ARBA" id="ARBA00022786"/>
    </source>
</evidence>
<keyword evidence="5" id="KW-0677">Repeat</keyword>
<gene>
    <name evidence="11" type="ORF">GT037_003244</name>
</gene>
<keyword evidence="8" id="KW-0862">Zinc</keyword>